<evidence type="ECO:0000313" key="4">
    <source>
        <dbReference type="Proteomes" id="UP000019116"/>
    </source>
</evidence>
<dbReference type="Gramene" id="TraesCS3D03G1075300.1">
    <property type="protein sequence ID" value="TraesCS3D03G1075300.1.CDS1"/>
    <property type="gene ID" value="TraesCS3D03G1075300"/>
</dbReference>
<evidence type="ECO:0000313" key="3">
    <source>
        <dbReference type="EnsemblPlants" id="TraesCS3D02G486900.1.cds1"/>
    </source>
</evidence>
<dbReference type="Gramene" id="TraesCAD_scaffold_052425_01G000100.1">
    <property type="protein sequence ID" value="TraesCAD_scaffold_052425_01G000100.1"/>
    <property type="gene ID" value="TraesCAD_scaffold_052425_01G000100"/>
</dbReference>
<dbReference type="InterPro" id="IPR005174">
    <property type="entry name" value="KIB1-4_b-propeller"/>
</dbReference>
<dbReference type="EnsemblPlants" id="TraesCS3D02G486900.1">
    <property type="protein sequence ID" value="TraesCS3D02G486900.1.cds1"/>
    <property type="gene ID" value="TraesCS3D02G486900"/>
</dbReference>
<dbReference type="RefSeq" id="XP_044354129.1">
    <property type="nucleotide sequence ID" value="XM_044498194.1"/>
</dbReference>
<name>A0A3B6H362_WHEAT</name>
<dbReference type="Gramene" id="TraesCLE_scaffold_038809_01G000100.1">
    <property type="protein sequence ID" value="TraesCLE_scaffold_038809_01G000100.1"/>
    <property type="gene ID" value="TraesCLE_scaffold_038809_01G000100"/>
</dbReference>
<dbReference type="Proteomes" id="UP000019116">
    <property type="component" value="Chromosome 3D"/>
</dbReference>
<protein>
    <recommendedName>
        <fullName evidence="2">KIB1-4 beta-propeller domain-containing protein</fullName>
    </recommendedName>
</protein>
<feature type="domain" description="KIB1-4 beta-propeller" evidence="2">
    <location>
        <begin position="136"/>
        <end position="348"/>
    </location>
</feature>
<dbReference type="Pfam" id="PF03478">
    <property type="entry name" value="Beta-prop_KIB1-4"/>
    <property type="match status" value="1"/>
</dbReference>
<dbReference type="PANTHER" id="PTHR33165">
    <property type="entry name" value="F-BOX DOMAIN CONTAINING PROTEIN-LIKE-RELATED"/>
    <property type="match status" value="1"/>
</dbReference>
<proteinExistence type="predicted"/>
<dbReference type="PANTHER" id="PTHR33165:SF52">
    <property type="entry name" value="F-BOX DOMAIN-CONTAINING PROTEIN"/>
    <property type="match status" value="1"/>
</dbReference>
<organism evidence="3">
    <name type="scientific">Triticum aestivum</name>
    <name type="common">Wheat</name>
    <dbReference type="NCBI Taxonomy" id="4565"/>
    <lineage>
        <taxon>Eukaryota</taxon>
        <taxon>Viridiplantae</taxon>
        <taxon>Streptophyta</taxon>
        <taxon>Embryophyta</taxon>
        <taxon>Tracheophyta</taxon>
        <taxon>Spermatophyta</taxon>
        <taxon>Magnoliopsida</taxon>
        <taxon>Liliopsida</taxon>
        <taxon>Poales</taxon>
        <taxon>Poaceae</taxon>
        <taxon>BOP clade</taxon>
        <taxon>Pooideae</taxon>
        <taxon>Triticodae</taxon>
        <taxon>Triticeae</taxon>
        <taxon>Triticinae</taxon>
        <taxon>Triticum</taxon>
    </lineage>
</organism>
<evidence type="ECO:0000256" key="1">
    <source>
        <dbReference type="SAM" id="MobiDB-lite"/>
    </source>
</evidence>
<dbReference type="OrthoDB" id="681711at2759"/>
<accession>A0A3B6H362</accession>
<dbReference type="OMA" id="FHISHRR"/>
<dbReference type="AlphaFoldDB" id="A0A3B6H362"/>
<keyword evidence="4" id="KW-1185">Reference proteome</keyword>
<dbReference type="Gramene" id="TraesROB_scaffold_094354_01G000300.1">
    <property type="protein sequence ID" value="TraesROB_scaffold_094354_01G000300.1"/>
    <property type="gene ID" value="TraesROB_scaffold_094354_01G000300"/>
</dbReference>
<sequence>MRRRGMGSLGKSGKRRTRCLPAATALASTITTSSSSSSTNPEETTSPSPYFLPELIPLIASRLTTLEDIFALRAACRAYRARLPLSSSTLASQGPLLLVQHKTSAALFHVPLRRILRFRLPRARLAHGIRPTCFGRLFTPQVRSLTCFHSFGCRVAIQGMSAGASRPELRIRHLLTGERARLPDPPKCVGGILFSNDLILAFTPWHRDIYYCRIGDAQWQAARCDEGYNLHSLMFVKDTLYALIYPNYRLAVVDLDNNSVVLSFLGDELSAHTVPDGNLADWLAECHGELLLIIRRRLYRVFQWQSKERKWARTHSLGGCSLFFNMHEFAGCLGPDHPGVRRDCLYFTGSFGNWSEYSLVDRSLNEIVAEYPGQSVSKDFVSLAWVLPSIC</sequence>
<dbReference type="Gramene" id="TraesWEE_scaffold_101205_01G000100.1">
    <property type="protein sequence ID" value="TraesWEE_scaffold_101205_01G000100.1"/>
    <property type="gene ID" value="TraesWEE_scaffold_101205_01G000100"/>
</dbReference>
<reference evidence="3" key="1">
    <citation type="submission" date="2018-08" db="EMBL/GenBank/DDBJ databases">
        <authorList>
            <person name="Rossello M."/>
        </authorList>
    </citation>
    <scope>NUCLEOTIDE SEQUENCE [LARGE SCALE GENOMIC DNA]</scope>
    <source>
        <strain evidence="3">cv. Chinese Spring</strain>
    </source>
</reference>
<feature type="region of interest" description="Disordered" evidence="1">
    <location>
        <begin position="28"/>
        <end position="48"/>
    </location>
</feature>
<evidence type="ECO:0000259" key="2">
    <source>
        <dbReference type="Pfam" id="PF03478"/>
    </source>
</evidence>
<dbReference type="GeneID" id="123075637"/>
<gene>
    <name evidence="3" type="primary">LOC123075637</name>
</gene>
<dbReference type="Gramene" id="TraesCS3D02G486900.1">
    <property type="protein sequence ID" value="TraesCS3D02G486900.1.cds1"/>
    <property type="gene ID" value="TraesCS3D02G486900"/>
</dbReference>
<dbReference type="STRING" id="4565.A0A3B6H362"/>
<reference evidence="3" key="2">
    <citation type="submission" date="2018-10" db="UniProtKB">
        <authorList>
            <consortium name="EnsemblPlants"/>
        </authorList>
    </citation>
    <scope>IDENTIFICATION</scope>
</reference>